<dbReference type="AlphaFoldDB" id="A0A1C7P8G5"/>
<dbReference type="Proteomes" id="UP000093111">
    <property type="component" value="Plasmid pF5.1a"/>
</dbReference>
<name>A0A1C7P8G5_9HYPH</name>
<gene>
    <name evidence="2" type="ORF">ADU59_00175</name>
</gene>
<keyword evidence="3" id="KW-1185">Reference proteome</keyword>
<sequence length="333" mass="36674">MITLETRIYCHPPIPLADISPLEMLILTNALECSETEEGLVLFTDFGPTNPVRVARGELIAAFRTSTQDAEDPLNIFIADRVLALQPAGCNTGEEDAMIDIDLSQFPWQFVVQGIVARSADLCEVTVIQWMNHPSQRLESFGASVSLITAKAIHHATSEDLLARFRLQDSALPPAASSAASPEADGALTGGAPSDPFTVKEIETALCIWEAMLYFRGLHQDGRPVPDNIARMSEVWDAIGWQAMRSHARQIVPFALDVHDDVFEDLEAEGLTFDFDFAPGFVETLLWSEDGTYREGEPEEFLADVMVAVRRRRQDVVARNTSNVNPASSQVDS</sequence>
<dbReference type="OrthoDB" id="7472639at2"/>
<accession>A0A1C7P8G5</accession>
<dbReference type="EMBL" id="LGLV01000001">
    <property type="protein sequence ID" value="OBZ97481.1"/>
    <property type="molecule type" value="Genomic_DNA"/>
</dbReference>
<dbReference type="PATRIC" id="fig|1612624.7.peg.35"/>
<proteinExistence type="predicted"/>
<feature type="region of interest" description="Disordered" evidence="1">
    <location>
        <begin position="174"/>
        <end position="193"/>
    </location>
</feature>
<evidence type="ECO:0000256" key="1">
    <source>
        <dbReference type="SAM" id="MobiDB-lite"/>
    </source>
</evidence>
<dbReference type="RefSeq" id="WP_068950562.1">
    <property type="nucleotide sequence ID" value="NZ_CM004502.1"/>
</dbReference>
<keyword evidence="2" id="KW-0614">Plasmid</keyword>
<reference evidence="2 3" key="1">
    <citation type="journal article" date="2016" name="Syst. Appl. Microbiol.">
        <title>Pararhizobium polonicum sp. nov. isolated from tumors on stone fruit rootstocks.</title>
        <authorList>
            <person name="Pulawska J."/>
            <person name="Kuzmanovic N."/>
            <person name="Willems A."/>
            <person name="Pothier J.F."/>
        </authorList>
    </citation>
    <scope>NUCLEOTIDE SEQUENCE [LARGE SCALE GENOMIC DNA]</scope>
    <source>
        <strain evidence="2 3">F5.1</strain>
        <plasmid evidence="2">pF5.1a</plasmid>
    </source>
</reference>
<protein>
    <submittedName>
        <fullName evidence="2">Uncharacterized protein</fullName>
    </submittedName>
</protein>
<evidence type="ECO:0000313" key="3">
    <source>
        <dbReference type="Proteomes" id="UP000093111"/>
    </source>
</evidence>
<feature type="compositionally biased region" description="Low complexity" evidence="1">
    <location>
        <begin position="174"/>
        <end position="184"/>
    </location>
</feature>
<evidence type="ECO:0000313" key="2">
    <source>
        <dbReference type="EMBL" id="OBZ97481.1"/>
    </source>
</evidence>
<organism evidence="2 3">
    <name type="scientific">Pararhizobium polonicum</name>
    <dbReference type="NCBI Taxonomy" id="1612624"/>
    <lineage>
        <taxon>Bacteria</taxon>
        <taxon>Pseudomonadati</taxon>
        <taxon>Pseudomonadota</taxon>
        <taxon>Alphaproteobacteria</taxon>
        <taxon>Hyphomicrobiales</taxon>
        <taxon>Rhizobiaceae</taxon>
        <taxon>Rhizobium/Agrobacterium group</taxon>
        <taxon>Pararhizobium</taxon>
    </lineage>
</organism>
<geneLocation type="plasmid" evidence="3">
    <name>pf5.1a</name>
</geneLocation>
<comment type="caution">
    <text evidence="2">The sequence shown here is derived from an EMBL/GenBank/DDBJ whole genome shotgun (WGS) entry which is preliminary data.</text>
</comment>